<keyword evidence="4 5" id="KW-0472">Membrane</keyword>
<dbReference type="GO" id="GO:0012505">
    <property type="term" value="C:endomembrane system"/>
    <property type="evidence" value="ECO:0007669"/>
    <property type="project" value="UniProtKB-SubCell"/>
</dbReference>
<dbReference type="OrthoDB" id="582337at2"/>
<evidence type="ECO:0000313" key="8">
    <source>
        <dbReference type="Proteomes" id="UP000198253"/>
    </source>
</evidence>
<dbReference type="InParanoid" id="A0A1C4UCT7"/>
<feature type="transmembrane region" description="Helical" evidence="5">
    <location>
        <begin position="110"/>
        <end position="130"/>
    </location>
</feature>
<evidence type="ECO:0000256" key="2">
    <source>
        <dbReference type="ARBA" id="ARBA00022692"/>
    </source>
</evidence>
<feature type="transmembrane region" description="Helical" evidence="5">
    <location>
        <begin position="41"/>
        <end position="61"/>
    </location>
</feature>
<proteinExistence type="predicted"/>
<reference evidence="8" key="1">
    <citation type="submission" date="2016-06" db="EMBL/GenBank/DDBJ databases">
        <authorList>
            <person name="Varghese N."/>
            <person name="Submissions Spin"/>
        </authorList>
    </citation>
    <scope>NUCLEOTIDE SEQUENCE [LARGE SCALE GENOMIC DNA]</scope>
    <source>
        <strain evidence="8">DSM 43816</strain>
    </source>
</reference>
<comment type="subcellular location">
    <subcellularLocation>
        <location evidence="1">Endomembrane system</location>
        <topology evidence="1">Multi-pass membrane protein</topology>
    </subcellularLocation>
</comment>
<accession>A0A1C4UCT7</accession>
<dbReference type="AlphaFoldDB" id="A0A1C4UCT7"/>
<dbReference type="EMBL" id="LT607413">
    <property type="protein sequence ID" value="SCE69486.1"/>
    <property type="molecule type" value="Genomic_DNA"/>
</dbReference>
<protein>
    <submittedName>
        <fullName evidence="7">Putative membrane protein</fullName>
    </submittedName>
</protein>
<keyword evidence="8" id="KW-1185">Reference proteome</keyword>
<dbReference type="RefSeq" id="WP_088979946.1">
    <property type="nucleotide sequence ID" value="NZ_LT607413.1"/>
</dbReference>
<keyword evidence="3 5" id="KW-1133">Transmembrane helix</keyword>
<feature type="transmembrane region" description="Helical" evidence="5">
    <location>
        <begin position="73"/>
        <end position="90"/>
    </location>
</feature>
<keyword evidence="2 5" id="KW-0812">Transmembrane</keyword>
<evidence type="ECO:0000256" key="1">
    <source>
        <dbReference type="ARBA" id="ARBA00004127"/>
    </source>
</evidence>
<dbReference type="Proteomes" id="UP000198253">
    <property type="component" value="Chromosome I"/>
</dbReference>
<gene>
    <name evidence="7" type="ORF">GA0070618_0215</name>
</gene>
<evidence type="ECO:0000256" key="3">
    <source>
        <dbReference type="ARBA" id="ARBA00022989"/>
    </source>
</evidence>
<dbReference type="Pfam" id="PF02656">
    <property type="entry name" value="DUF202"/>
    <property type="match status" value="1"/>
</dbReference>
<organism evidence="7 8">
    <name type="scientific">Micromonospora echinospora</name>
    <name type="common">Micromonospora purpurea</name>
    <dbReference type="NCBI Taxonomy" id="1877"/>
    <lineage>
        <taxon>Bacteria</taxon>
        <taxon>Bacillati</taxon>
        <taxon>Actinomycetota</taxon>
        <taxon>Actinomycetes</taxon>
        <taxon>Micromonosporales</taxon>
        <taxon>Micromonosporaceae</taxon>
        <taxon>Micromonospora</taxon>
    </lineage>
</organism>
<evidence type="ECO:0000259" key="6">
    <source>
        <dbReference type="Pfam" id="PF02656"/>
    </source>
</evidence>
<evidence type="ECO:0000313" key="7">
    <source>
        <dbReference type="EMBL" id="SCE69486.1"/>
    </source>
</evidence>
<name>A0A1C4UCT7_MICEC</name>
<feature type="domain" description="DUF202" evidence="6">
    <location>
        <begin position="32"/>
        <end position="97"/>
    </location>
</feature>
<evidence type="ECO:0000256" key="5">
    <source>
        <dbReference type="SAM" id="Phobius"/>
    </source>
</evidence>
<dbReference type="InterPro" id="IPR003807">
    <property type="entry name" value="DUF202"/>
</dbReference>
<evidence type="ECO:0000256" key="4">
    <source>
        <dbReference type="ARBA" id="ARBA00023136"/>
    </source>
</evidence>
<sequence length="131" mass="13735">MVVDTDDDRSPAGAPRRWPGRVFDRGVDPDPRFSLANERTFLAWIRTSLALFAAGVALEALTLPIAPGLRRAAAVVLILLGAAAPVQAFLGWLRTEAALRLGRSLPPPTLAVPLGLGLVVAGGLILIGLLV</sequence>